<dbReference type="STRING" id="1450537.A0A395HNQ0"/>
<dbReference type="Pfam" id="PF20684">
    <property type="entry name" value="Fung_rhodopsin"/>
    <property type="match status" value="1"/>
</dbReference>
<evidence type="ECO:0000256" key="2">
    <source>
        <dbReference type="SAM" id="Phobius"/>
    </source>
</evidence>
<dbReference type="VEuPathDB" id="FungiDB:BO97DRAFT_408306"/>
<dbReference type="GeneID" id="37200112"/>
<dbReference type="InterPro" id="IPR049326">
    <property type="entry name" value="Rhodopsin_dom_fungi"/>
</dbReference>
<reference evidence="4 5" key="1">
    <citation type="submission" date="2018-02" db="EMBL/GenBank/DDBJ databases">
        <title>The genomes of Aspergillus section Nigri reveals drivers in fungal speciation.</title>
        <authorList>
            <consortium name="DOE Joint Genome Institute"/>
            <person name="Vesth T.C."/>
            <person name="Nybo J."/>
            <person name="Theobald S."/>
            <person name="Brandl J."/>
            <person name="Frisvad J.C."/>
            <person name="Nielsen K.F."/>
            <person name="Lyhne E.K."/>
            <person name="Kogle M.E."/>
            <person name="Kuo A."/>
            <person name="Riley R."/>
            <person name="Clum A."/>
            <person name="Nolan M."/>
            <person name="Lipzen A."/>
            <person name="Salamov A."/>
            <person name="Henrissat B."/>
            <person name="Wiebenga A."/>
            <person name="De vries R.P."/>
            <person name="Grigoriev I.V."/>
            <person name="Mortensen U.H."/>
            <person name="Andersen M.R."/>
            <person name="Baker S.E."/>
        </authorList>
    </citation>
    <scope>NUCLEOTIDE SEQUENCE [LARGE SCALE GENOMIC DNA]</scope>
    <source>
        <strain evidence="4 5">CBS 101889</strain>
    </source>
</reference>
<protein>
    <recommendedName>
        <fullName evidence="3">Rhodopsin domain-containing protein</fullName>
    </recommendedName>
</protein>
<feature type="transmembrane region" description="Helical" evidence="2">
    <location>
        <begin position="12"/>
        <end position="34"/>
    </location>
</feature>
<keyword evidence="2" id="KW-0472">Membrane</keyword>
<feature type="region of interest" description="Disordered" evidence="1">
    <location>
        <begin position="344"/>
        <end position="368"/>
    </location>
</feature>
<dbReference type="OrthoDB" id="3918601at2759"/>
<feature type="transmembrane region" description="Helical" evidence="2">
    <location>
        <begin position="124"/>
        <end position="144"/>
    </location>
</feature>
<proteinExistence type="predicted"/>
<accession>A0A395HNQ0</accession>
<dbReference type="EMBL" id="KZ824313">
    <property type="protein sequence ID" value="RAL08468.1"/>
    <property type="molecule type" value="Genomic_DNA"/>
</dbReference>
<feature type="transmembrane region" description="Helical" evidence="2">
    <location>
        <begin position="89"/>
        <end position="112"/>
    </location>
</feature>
<dbReference type="RefSeq" id="XP_025547622.1">
    <property type="nucleotide sequence ID" value="XM_025695823.1"/>
</dbReference>
<evidence type="ECO:0000259" key="3">
    <source>
        <dbReference type="Pfam" id="PF20684"/>
    </source>
</evidence>
<dbReference type="PANTHER" id="PTHR38794">
    <property type="entry name" value="INTEGRAL MEMBRANE PROTEIN"/>
    <property type="match status" value="1"/>
</dbReference>
<feature type="compositionally biased region" description="Polar residues" evidence="1">
    <location>
        <begin position="348"/>
        <end position="362"/>
    </location>
</feature>
<keyword evidence="2" id="KW-1133">Transmembrane helix</keyword>
<evidence type="ECO:0000256" key="1">
    <source>
        <dbReference type="SAM" id="MobiDB-lite"/>
    </source>
</evidence>
<feature type="transmembrane region" description="Helical" evidence="2">
    <location>
        <begin position="232"/>
        <end position="255"/>
    </location>
</feature>
<name>A0A395HNQ0_ASPHC</name>
<keyword evidence="2" id="KW-0812">Transmembrane</keyword>
<sequence>MIVVTDTNRSPIIGILAWLFMVIAVLSGGVRLLIKYVIVRRLTTDDYLISMSLIFGVLQTACVALAARNGYGQEQKASSQNQLAVALKAIYAAELLYIPCITFAKLSSLTFMTFLMQRTRKVEWGLIVLIAIWAVTAEFAVAFQCGLTKPWNWLTQACFDRDAWWHYFGITNILTECALMILPILVVFKIQMRRTKKAVVIGCFSTRALVVTAIVLELVYRGKIDATQNEPLLVIWKVAICVQLVQCLAIVVASVPHLKPFMDGLQSTGLRLYHLPGQNSTHEQYESGPGRKKGNIAHELKELQGSAYDPTVITGHRQREWDDSISQTSQSRIIRQTMTWTVEEHYDPNSTTESISIDGKSNSSRERR</sequence>
<dbReference type="Proteomes" id="UP000248961">
    <property type="component" value="Unassembled WGS sequence"/>
</dbReference>
<feature type="domain" description="Rhodopsin" evidence="3">
    <location>
        <begin position="30"/>
        <end position="262"/>
    </location>
</feature>
<dbReference type="PANTHER" id="PTHR38794:SF1">
    <property type="entry name" value="INTEGRAL MEMBRANE PROTEIN"/>
    <property type="match status" value="1"/>
</dbReference>
<keyword evidence="5" id="KW-1185">Reference proteome</keyword>
<feature type="transmembrane region" description="Helical" evidence="2">
    <location>
        <begin position="46"/>
        <end position="69"/>
    </location>
</feature>
<evidence type="ECO:0000313" key="5">
    <source>
        <dbReference type="Proteomes" id="UP000248961"/>
    </source>
</evidence>
<feature type="transmembrane region" description="Helical" evidence="2">
    <location>
        <begin position="198"/>
        <end position="220"/>
    </location>
</feature>
<evidence type="ECO:0000313" key="4">
    <source>
        <dbReference type="EMBL" id="RAL08468.1"/>
    </source>
</evidence>
<feature type="transmembrane region" description="Helical" evidence="2">
    <location>
        <begin position="164"/>
        <end position="186"/>
    </location>
</feature>
<dbReference type="AlphaFoldDB" id="A0A395HNQ0"/>
<organism evidence="4 5">
    <name type="scientific">Aspergillus homomorphus (strain CBS 101889)</name>
    <dbReference type="NCBI Taxonomy" id="1450537"/>
    <lineage>
        <taxon>Eukaryota</taxon>
        <taxon>Fungi</taxon>
        <taxon>Dikarya</taxon>
        <taxon>Ascomycota</taxon>
        <taxon>Pezizomycotina</taxon>
        <taxon>Eurotiomycetes</taxon>
        <taxon>Eurotiomycetidae</taxon>
        <taxon>Eurotiales</taxon>
        <taxon>Aspergillaceae</taxon>
        <taxon>Aspergillus</taxon>
        <taxon>Aspergillus subgen. Circumdati</taxon>
    </lineage>
</organism>
<gene>
    <name evidence="4" type="ORF">BO97DRAFT_408306</name>
</gene>